<accession>A0A095C245</accession>
<evidence type="ECO:0000256" key="1">
    <source>
        <dbReference type="PROSITE-ProRule" id="PRU01005"/>
    </source>
</evidence>
<evidence type="ECO:0000259" key="2">
    <source>
        <dbReference type="PROSITE" id="PS50948"/>
    </source>
</evidence>
<name>A0A095C245_SCHHA</name>
<proteinExistence type="predicted"/>
<dbReference type="EMBL" id="KL250707">
    <property type="protein sequence ID" value="KGB35693.1"/>
    <property type="molecule type" value="Genomic_DNA"/>
</dbReference>
<dbReference type="PROSITE" id="PS50948">
    <property type="entry name" value="PAN"/>
    <property type="match status" value="1"/>
</dbReference>
<evidence type="ECO:0008006" key="5">
    <source>
        <dbReference type="Google" id="ProtNLM"/>
    </source>
</evidence>
<dbReference type="SMART" id="SM00254">
    <property type="entry name" value="ShKT"/>
    <property type="match status" value="2"/>
</dbReference>
<organism evidence="4">
    <name type="scientific">Schistosoma haematobium</name>
    <name type="common">Blood fluke</name>
    <dbReference type="NCBI Taxonomy" id="6185"/>
    <lineage>
        <taxon>Eukaryota</taxon>
        <taxon>Metazoa</taxon>
        <taxon>Spiralia</taxon>
        <taxon>Lophotrochozoa</taxon>
        <taxon>Platyhelminthes</taxon>
        <taxon>Trematoda</taxon>
        <taxon>Digenea</taxon>
        <taxon>Strigeidida</taxon>
        <taxon>Schistosomatoidea</taxon>
        <taxon>Schistosomatidae</taxon>
        <taxon>Schistosoma</taxon>
    </lineage>
</organism>
<feature type="domain" description="ShKT" evidence="3">
    <location>
        <begin position="834"/>
        <end position="870"/>
    </location>
</feature>
<evidence type="ECO:0000313" key="4">
    <source>
        <dbReference type="EMBL" id="KGB35693.1"/>
    </source>
</evidence>
<comment type="caution">
    <text evidence="1">Lacks conserved residue(s) required for the propagation of feature annotation.</text>
</comment>
<dbReference type="PROSITE" id="PS51670">
    <property type="entry name" value="SHKT"/>
    <property type="match status" value="1"/>
</dbReference>
<dbReference type="InterPro" id="IPR003582">
    <property type="entry name" value="ShKT_dom"/>
</dbReference>
<dbReference type="STRING" id="6185.A0A095C245"/>
<dbReference type="InterPro" id="IPR003609">
    <property type="entry name" value="Pan_app"/>
</dbReference>
<feature type="domain" description="Apple" evidence="2">
    <location>
        <begin position="548"/>
        <end position="636"/>
    </location>
</feature>
<evidence type="ECO:0000259" key="3">
    <source>
        <dbReference type="PROSITE" id="PS51670"/>
    </source>
</evidence>
<gene>
    <name evidence="4" type="ORF">MS3_03960</name>
</gene>
<reference evidence="4" key="1">
    <citation type="journal article" date="2012" name="Nat. Genet.">
        <title>Whole-genome sequence of Schistosoma haematobium.</title>
        <authorList>
            <person name="Young N.D."/>
            <person name="Jex A.R."/>
            <person name="Li B."/>
            <person name="Liu S."/>
            <person name="Yang L."/>
            <person name="Xiong Z."/>
            <person name="Li Y."/>
            <person name="Cantacessi C."/>
            <person name="Hall R.S."/>
            <person name="Xu X."/>
            <person name="Chen F."/>
            <person name="Wu X."/>
            <person name="Zerlotini A."/>
            <person name="Oliveira G."/>
            <person name="Hofmann A."/>
            <person name="Zhang G."/>
            <person name="Fang X."/>
            <person name="Kang Y."/>
            <person name="Campbell B.E."/>
            <person name="Loukas A."/>
            <person name="Ranganathan S."/>
            <person name="Rollinson D."/>
            <person name="Rinaldi G."/>
            <person name="Brindley P.J."/>
            <person name="Yang H."/>
            <person name="Wang J."/>
            <person name="Wang J."/>
            <person name="Gasser R.B."/>
        </authorList>
    </citation>
    <scope>NUCLEOTIDE SEQUENCE [LARGE SCALE GENOMIC DNA]</scope>
</reference>
<dbReference type="AlphaFoldDB" id="A0A095C245"/>
<sequence length="871" mass="101628">MQEVRRKTTCENNHLIQYTENWQLTTNGFCEQYVTRRDVTGLAISQHFSYFSICPFSSRLFSLSAYDQLLHLTVISFSNKSSNLKVEDTKQTDKIVRCRCTKKHNTKTCFGDDLIVYHYHFERLLEGECLPQRRDVHKKLGCKGNRTSNYVGCKHNDVKVFEEKVFDPKVRDGSCVQRVSYYFQPITCPSKPSITYHSCRRFNVEDSVTQGNYENNRVDPGLIYRLVEKVTWKIQDCDCRRYYESYFEACGCDDSVIINNFVTKNKCDQQTGVIMNYKQKVRLEIVGIPYEYTKLNRLNKLSDAKCRPYYVMESVRKIICPEAKTSIGPCEPGENGRSYRAIKVHRWKQSNCVCQNLPPMLIEKQICSCLPVRLQKKCVGYKNKLQIYVIKEKLIKTKLSSGKYKYECKIEQTMKENIIQCPKNILHYSECKNGKMKVIVKVYKVHNCKCQESIRRLQVQCNKPEKLKNIKQVEPKSPKHILTTVEQIIDCIDLLPSENCQQISRSSQRICEKSSRLSDLLCRRTCRRCLGCELSNIRYQMISANYPCPENNQNILNNFLIKTMSTTLTLASCKLACANKTNCLSFIYSMSHEFDSNIIDKTTKCMLYRVDLLAIKQHHHEQKHQQHSTGIIPQQTSQRFDSVFSPMYTKTCFAFRKICKHNCPIGTFEHVRECDKLTRSRTVNKITAQLVKISPNIDGKPRFECSIQTKNFKFDCGKCLAAYRNKYSITSCKRYPMKSAQMKSVYQLNLITEYVISENGCCRTKRTERRFNCENCPLPQIKHSPCYNKQRLKHIIFYTRPWVTSSLKANECIQRTITKREKCSVDHRLPKDECRDSLTRMDCIVLKQSRKCRLNSEEARSLCAKTCGFCN</sequence>
<protein>
    <recommendedName>
        <fullName evidence="5">ShKT domain-containing protein</fullName>
    </recommendedName>
</protein>